<keyword evidence="4" id="KW-1185">Reference proteome</keyword>
<feature type="compositionally biased region" description="Low complexity" evidence="1">
    <location>
        <begin position="1"/>
        <end position="10"/>
    </location>
</feature>
<dbReference type="InterPro" id="IPR036388">
    <property type="entry name" value="WH-like_DNA-bd_sf"/>
</dbReference>
<protein>
    <submittedName>
        <fullName evidence="3">ArsR family transcriptional regulator</fullName>
    </submittedName>
</protein>
<dbReference type="Pfam" id="PF12840">
    <property type="entry name" value="HTH_20"/>
    <property type="match status" value="1"/>
</dbReference>
<dbReference type="OrthoDB" id="7945987at2"/>
<dbReference type="EMBL" id="SMKZ01000020">
    <property type="protein sequence ID" value="TDE09053.1"/>
    <property type="molecule type" value="Genomic_DNA"/>
</dbReference>
<comment type="caution">
    <text evidence="3">The sequence shown here is derived from an EMBL/GenBank/DDBJ whole genome shotgun (WGS) entry which is preliminary data.</text>
</comment>
<dbReference type="Proteomes" id="UP000294739">
    <property type="component" value="Unassembled WGS sequence"/>
</dbReference>
<dbReference type="AlphaFoldDB" id="A0A4R5DFA4"/>
<dbReference type="InterPro" id="IPR011991">
    <property type="entry name" value="ArsR-like_HTH"/>
</dbReference>
<evidence type="ECO:0000256" key="1">
    <source>
        <dbReference type="SAM" id="MobiDB-lite"/>
    </source>
</evidence>
<dbReference type="CDD" id="cd00090">
    <property type="entry name" value="HTH_ARSR"/>
    <property type="match status" value="1"/>
</dbReference>
<sequence>MTPGDGSGSPPDEPGLQSRRPPRRQIDATTLRGLAHPLRVRLMDALVTYGPATATMLAARFGESTASTSYHLRQLARHGFIEEDLDRGVGRERYWRAYPGGAQLDSAEMSGTTSDEAARLVVGEFQRAQASRLDHWLTVGHREVPREWGAATVNSTAHLRLRPDELAELSEQLTAVVEAWKDQVDHRMGEQTPNTEIIEVQVRTFPVPALGTP</sequence>
<dbReference type="SUPFAM" id="SSF46785">
    <property type="entry name" value="Winged helix' DNA-binding domain"/>
    <property type="match status" value="1"/>
</dbReference>
<feature type="domain" description="HTH arsR-type" evidence="2">
    <location>
        <begin position="29"/>
        <end position="110"/>
    </location>
</feature>
<evidence type="ECO:0000313" key="3">
    <source>
        <dbReference type="EMBL" id="TDE09053.1"/>
    </source>
</evidence>
<dbReference type="Gene3D" id="1.10.10.10">
    <property type="entry name" value="Winged helix-like DNA-binding domain superfamily/Winged helix DNA-binding domain"/>
    <property type="match status" value="1"/>
</dbReference>
<proteinExistence type="predicted"/>
<feature type="region of interest" description="Disordered" evidence="1">
    <location>
        <begin position="1"/>
        <end position="24"/>
    </location>
</feature>
<name>A0A4R5DFA4_9ACTN</name>
<dbReference type="SMART" id="SM00418">
    <property type="entry name" value="HTH_ARSR"/>
    <property type="match status" value="1"/>
</dbReference>
<dbReference type="RefSeq" id="WP_131895907.1">
    <property type="nucleotide sequence ID" value="NZ_SMKZ01000020.1"/>
</dbReference>
<evidence type="ECO:0000259" key="2">
    <source>
        <dbReference type="SMART" id="SM00418"/>
    </source>
</evidence>
<accession>A0A4R5DFA4</accession>
<gene>
    <name evidence="3" type="ORF">E1269_15140</name>
</gene>
<evidence type="ECO:0000313" key="4">
    <source>
        <dbReference type="Proteomes" id="UP000294739"/>
    </source>
</evidence>
<organism evidence="3 4">
    <name type="scientific">Jiangella asiatica</name>
    <dbReference type="NCBI Taxonomy" id="2530372"/>
    <lineage>
        <taxon>Bacteria</taxon>
        <taxon>Bacillati</taxon>
        <taxon>Actinomycetota</taxon>
        <taxon>Actinomycetes</taxon>
        <taxon>Jiangellales</taxon>
        <taxon>Jiangellaceae</taxon>
        <taxon>Jiangella</taxon>
    </lineage>
</organism>
<dbReference type="InterPro" id="IPR036390">
    <property type="entry name" value="WH_DNA-bd_sf"/>
</dbReference>
<dbReference type="GO" id="GO:0003700">
    <property type="term" value="F:DNA-binding transcription factor activity"/>
    <property type="evidence" value="ECO:0007669"/>
    <property type="project" value="InterPro"/>
</dbReference>
<dbReference type="InParanoid" id="A0A4R5DFA4"/>
<dbReference type="InterPro" id="IPR001845">
    <property type="entry name" value="HTH_ArsR_DNA-bd_dom"/>
</dbReference>
<reference evidence="3 4" key="1">
    <citation type="submission" date="2019-03" db="EMBL/GenBank/DDBJ databases">
        <title>Draft genome sequences of novel Actinobacteria.</title>
        <authorList>
            <person name="Sahin N."/>
            <person name="Ay H."/>
            <person name="Saygin H."/>
        </authorList>
    </citation>
    <scope>NUCLEOTIDE SEQUENCE [LARGE SCALE GENOMIC DNA]</scope>
    <source>
        <strain evidence="3 4">5K138</strain>
    </source>
</reference>